<dbReference type="Pfam" id="PF12705">
    <property type="entry name" value="PDDEXK_1"/>
    <property type="match status" value="1"/>
</dbReference>
<keyword evidence="3" id="KW-0234">DNA repair</keyword>
<dbReference type="GO" id="GO:0006281">
    <property type="term" value="P:DNA repair"/>
    <property type="evidence" value="ECO:0007669"/>
    <property type="project" value="UniProtKB-KW"/>
</dbReference>
<dbReference type="AlphaFoldDB" id="K9W0C4"/>
<dbReference type="Gene3D" id="3.90.320.10">
    <property type="match status" value="1"/>
</dbReference>
<organism evidence="5 6">
    <name type="scientific">Crinalium epipsammum PCC 9333</name>
    <dbReference type="NCBI Taxonomy" id="1173022"/>
    <lineage>
        <taxon>Bacteria</taxon>
        <taxon>Bacillati</taxon>
        <taxon>Cyanobacteriota</taxon>
        <taxon>Cyanophyceae</taxon>
        <taxon>Gomontiellales</taxon>
        <taxon>Gomontiellaceae</taxon>
        <taxon>Crinalium</taxon>
    </lineage>
</organism>
<evidence type="ECO:0000256" key="2">
    <source>
        <dbReference type="ARBA" id="ARBA00022806"/>
    </source>
</evidence>
<accession>K9W0C4</accession>
<proteinExistence type="inferred from homology"/>
<dbReference type="RefSeq" id="WP_015203306.1">
    <property type="nucleotide sequence ID" value="NC_019753.1"/>
</dbReference>
<dbReference type="GO" id="GO:0008297">
    <property type="term" value="F:single-stranded DNA exodeoxyribonuclease activity"/>
    <property type="evidence" value="ECO:0007669"/>
    <property type="project" value="TreeGrafter"/>
</dbReference>
<dbReference type="PATRIC" id="fig|1173022.3.peg.2513"/>
<evidence type="ECO:0000313" key="6">
    <source>
        <dbReference type="Proteomes" id="UP000010472"/>
    </source>
</evidence>
<protein>
    <recommendedName>
        <fullName evidence="4">PD-(D/E)XK endonuclease-like domain-containing protein</fullName>
    </recommendedName>
</protein>
<dbReference type="PANTHER" id="PTHR31340">
    <property type="entry name" value="MITOCHONDRIAL GENOME MAINTENANCE EXONUCLEASE 1"/>
    <property type="match status" value="1"/>
</dbReference>
<reference evidence="5 6" key="1">
    <citation type="submission" date="2012-06" db="EMBL/GenBank/DDBJ databases">
        <title>Finished chromosome of genome of Crinalium epipsammum PCC 9333.</title>
        <authorList>
            <consortium name="US DOE Joint Genome Institute"/>
            <person name="Gugger M."/>
            <person name="Coursin T."/>
            <person name="Rippka R."/>
            <person name="Tandeau De Marsac N."/>
            <person name="Huntemann M."/>
            <person name="Wei C.-L."/>
            <person name="Han J."/>
            <person name="Detter J.C."/>
            <person name="Han C."/>
            <person name="Tapia R."/>
            <person name="Davenport K."/>
            <person name="Daligault H."/>
            <person name="Erkkila T."/>
            <person name="Gu W."/>
            <person name="Munk A.C.C."/>
            <person name="Teshima H."/>
            <person name="Xu Y."/>
            <person name="Chain P."/>
            <person name="Chen A."/>
            <person name="Krypides N."/>
            <person name="Mavromatis K."/>
            <person name="Markowitz V."/>
            <person name="Szeto E."/>
            <person name="Ivanova N."/>
            <person name="Mikhailova N."/>
            <person name="Ovchinnikova G."/>
            <person name="Pagani I."/>
            <person name="Pati A."/>
            <person name="Goodwin L."/>
            <person name="Peters L."/>
            <person name="Pitluck S."/>
            <person name="Woyke T."/>
            <person name="Kerfeld C."/>
        </authorList>
    </citation>
    <scope>NUCLEOTIDE SEQUENCE [LARGE SCALE GENOMIC DNA]</scope>
    <source>
        <strain evidence="5 6">PCC 9333</strain>
    </source>
</reference>
<dbReference type="InterPro" id="IPR038726">
    <property type="entry name" value="PDDEXK_AddAB-type"/>
</dbReference>
<feature type="domain" description="PD-(D/E)XK endonuclease-like" evidence="4">
    <location>
        <begin position="123"/>
        <end position="191"/>
    </location>
</feature>
<dbReference type="HAMAP" id="MF_03030">
    <property type="entry name" value="MGME1"/>
    <property type="match status" value="1"/>
</dbReference>
<dbReference type="OrthoDB" id="420529at2"/>
<dbReference type="EMBL" id="CP003620">
    <property type="protein sequence ID" value="AFZ13192.1"/>
    <property type="molecule type" value="Genomic_DNA"/>
</dbReference>
<dbReference type="Proteomes" id="UP000010472">
    <property type="component" value="Chromosome"/>
</dbReference>
<keyword evidence="2" id="KW-0547">Nucleotide-binding</keyword>
<keyword evidence="6" id="KW-1185">Reference proteome</keyword>
<dbReference type="KEGG" id="cep:Cri9333_2323"/>
<dbReference type="GO" id="GO:0004386">
    <property type="term" value="F:helicase activity"/>
    <property type="evidence" value="ECO:0007669"/>
    <property type="project" value="UniProtKB-KW"/>
</dbReference>
<sequence length="226" mass="26102">MPANIQLLPSYRAKTMRENGKQYYVDAQGDRFPSVTTILNATKPQAAREALFNWRQRVGTEEANSITTNASRRGTSIHKHIQRYLLGEDAVCTETILPYWDSIEPVLQDIDEVKLVEGYVFHNNLRYAGRVDCVASYQGIPCICDWKTADKPKKSLERLYDAPLQLAAYCGAANQCYQEHGIKINHALLVVAIPELPAEIFWFQPEDIINYWQQWQERVTAFWKYR</sequence>
<keyword evidence="2" id="KW-0378">Hydrolase</keyword>
<evidence type="ECO:0000256" key="3">
    <source>
        <dbReference type="ARBA" id="ARBA00023204"/>
    </source>
</evidence>
<dbReference type="HOGENOM" id="CLU_084008_0_0_3"/>
<dbReference type="eggNOG" id="COG1074">
    <property type="taxonomic scope" value="Bacteria"/>
</dbReference>
<keyword evidence="1" id="KW-0227">DNA damage</keyword>
<evidence type="ECO:0000256" key="1">
    <source>
        <dbReference type="ARBA" id="ARBA00022763"/>
    </source>
</evidence>
<name>K9W0C4_9CYAN</name>
<keyword evidence="2" id="KW-0347">Helicase</keyword>
<gene>
    <name evidence="5" type="ORF">Cri9333_2323</name>
</gene>
<evidence type="ECO:0000259" key="4">
    <source>
        <dbReference type="Pfam" id="PF12705"/>
    </source>
</evidence>
<dbReference type="PANTHER" id="PTHR31340:SF3">
    <property type="entry name" value="MITOCHONDRIAL GENOME MAINTENANCE EXONUCLEASE 1"/>
    <property type="match status" value="1"/>
</dbReference>
<keyword evidence="2" id="KW-0067">ATP-binding</keyword>
<dbReference type="InterPro" id="IPR011604">
    <property type="entry name" value="PDDEXK-like_dom_sf"/>
</dbReference>
<evidence type="ECO:0000313" key="5">
    <source>
        <dbReference type="EMBL" id="AFZ13192.1"/>
    </source>
</evidence>
<dbReference type="STRING" id="1173022.Cri9333_2323"/>